<accession>A0A1N6DHK1</accession>
<proteinExistence type="predicted"/>
<dbReference type="RefSeq" id="WP_074237973.1">
    <property type="nucleotide sequence ID" value="NZ_FSRA01000001.1"/>
</dbReference>
<keyword evidence="1" id="KW-0472">Membrane</keyword>
<name>A0A1N6DHK1_9BACT</name>
<gene>
    <name evidence="2" type="ORF">SAMN04488055_0759</name>
</gene>
<evidence type="ECO:0000313" key="2">
    <source>
        <dbReference type="EMBL" id="SIN70281.1"/>
    </source>
</evidence>
<keyword evidence="3" id="KW-1185">Reference proteome</keyword>
<reference evidence="2 3" key="1">
    <citation type="submission" date="2016-11" db="EMBL/GenBank/DDBJ databases">
        <authorList>
            <person name="Jaros S."/>
            <person name="Januszkiewicz K."/>
            <person name="Wedrychowicz H."/>
        </authorList>
    </citation>
    <scope>NUCLEOTIDE SEQUENCE [LARGE SCALE GENOMIC DNA]</scope>
    <source>
        <strain evidence="2 3">DSM 24787</strain>
    </source>
</reference>
<dbReference type="EMBL" id="FSRA01000001">
    <property type="protein sequence ID" value="SIN70281.1"/>
    <property type="molecule type" value="Genomic_DNA"/>
</dbReference>
<evidence type="ECO:0000256" key="1">
    <source>
        <dbReference type="SAM" id="Phobius"/>
    </source>
</evidence>
<keyword evidence="1" id="KW-0812">Transmembrane</keyword>
<protein>
    <submittedName>
        <fullName evidence="2">Uncharacterized protein</fullName>
    </submittedName>
</protein>
<keyword evidence="1" id="KW-1133">Transmembrane helix</keyword>
<organism evidence="2 3">
    <name type="scientific">Chitinophaga niabensis</name>
    <dbReference type="NCBI Taxonomy" id="536979"/>
    <lineage>
        <taxon>Bacteria</taxon>
        <taxon>Pseudomonadati</taxon>
        <taxon>Bacteroidota</taxon>
        <taxon>Chitinophagia</taxon>
        <taxon>Chitinophagales</taxon>
        <taxon>Chitinophagaceae</taxon>
        <taxon>Chitinophaga</taxon>
    </lineage>
</organism>
<dbReference type="Proteomes" id="UP000185003">
    <property type="component" value="Unassembled WGS sequence"/>
</dbReference>
<sequence>MEKSNTIHTIHLELGMPLWAIIFFVLAIGGFCFLIQYATYLHLTRKETTETCTKADTLTNQSTTKYNHLPNLPGIPLWYCPLQGVDSLFLTWQGLQLVP</sequence>
<feature type="transmembrane region" description="Helical" evidence="1">
    <location>
        <begin position="18"/>
        <end position="38"/>
    </location>
</feature>
<evidence type="ECO:0000313" key="3">
    <source>
        <dbReference type="Proteomes" id="UP000185003"/>
    </source>
</evidence>
<dbReference type="AlphaFoldDB" id="A0A1N6DHK1"/>